<feature type="transmembrane region" description="Helical" evidence="3">
    <location>
        <begin position="19"/>
        <end position="39"/>
    </location>
</feature>
<dbReference type="PANTHER" id="PTHR12526">
    <property type="entry name" value="GLYCOSYLTRANSFERASE"/>
    <property type="match status" value="1"/>
</dbReference>
<dbReference type="EMBL" id="JBBEGL010000007">
    <property type="protein sequence ID" value="MEJ2889594.1"/>
    <property type="molecule type" value="Genomic_DNA"/>
</dbReference>
<dbReference type="Pfam" id="PF13439">
    <property type="entry name" value="Glyco_transf_4"/>
    <property type="match status" value="1"/>
</dbReference>
<feature type="transmembrane region" description="Helical" evidence="3">
    <location>
        <begin position="51"/>
        <end position="73"/>
    </location>
</feature>
<gene>
    <name evidence="5" type="ORF">WCD41_24245</name>
</gene>
<keyword evidence="3" id="KW-0472">Membrane</keyword>
<dbReference type="PANTHER" id="PTHR12526:SF638">
    <property type="entry name" value="SPORE COAT PROTEIN SA"/>
    <property type="match status" value="1"/>
</dbReference>
<keyword evidence="1 5" id="KW-0328">Glycosyltransferase</keyword>
<dbReference type="InterPro" id="IPR028098">
    <property type="entry name" value="Glyco_trans_4-like_N"/>
</dbReference>
<dbReference type="Gene3D" id="3.40.50.2000">
    <property type="entry name" value="Glycogen Phosphorylase B"/>
    <property type="match status" value="2"/>
</dbReference>
<organism evidence="5 6">
    <name type="scientific">Actinomycetospora aeridis</name>
    <dbReference type="NCBI Taxonomy" id="3129231"/>
    <lineage>
        <taxon>Bacteria</taxon>
        <taxon>Bacillati</taxon>
        <taxon>Actinomycetota</taxon>
        <taxon>Actinomycetes</taxon>
        <taxon>Pseudonocardiales</taxon>
        <taxon>Pseudonocardiaceae</taxon>
        <taxon>Actinomycetospora</taxon>
    </lineage>
</organism>
<evidence type="ECO:0000313" key="6">
    <source>
        <dbReference type="Proteomes" id="UP001370100"/>
    </source>
</evidence>
<keyword evidence="6" id="KW-1185">Reference proteome</keyword>
<keyword evidence="3" id="KW-0812">Transmembrane</keyword>
<dbReference type="Proteomes" id="UP001370100">
    <property type="component" value="Unassembled WGS sequence"/>
</dbReference>
<dbReference type="EC" id="2.4.-.-" evidence="5"/>
<feature type="transmembrane region" description="Helical" evidence="3">
    <location>
        <begin position="80"/>
        <end position="98"/>
    </location>
</feature>
<name>A0ABU8NB14_9PSEU</name>
<feature type="domain" description="Glycosyltransferase subfamily 4-like N-terminal" evidence="4">
    <location>
        <begin position="256"/>
        <end position="410"/>
    </location>
</feature>
<dbReference type="Pfam" id="PF13692">
    <property type="entry name" value="Glyco_trans_1_4"/>
    <property type="match status" value="1"/>
</dbReference>
<dbReference type="RefSeq" id="WP_337717316.1">
    <property type="nucleotide sequence ID" value="NZ_JBBEGL010000007.1"/>
</dbReference>
<accession>A0ABU8NB14</accession>
<protein>
    <submittedName>
        <fullName evidence="5">Glycosyltransferase</fullName>
        <ecNumber evidence="5">2.4.-.-</ecNumber>
    </submittedName>
</protein>
<evidence type="ECO:0000313" key="5">
    <source>
        <dbReference type="EMBL" id="MEJ2889594.1"/>
    </source>
</evidence>
<dbReference type="SUPFAM" id="SSF53756">
    <property type="entry name" value="UDP-Glycosyltransferase/glycogen phosphorylase"/>
    <property type="match status" value="1"/>
</dbReference>
<feature type="transmembrane region" description="Helical" evidence="3">
    <location>
        <begin position="168"/>
        <end position="187"/>
    </location>
</feature>
<reference evidence="5 6" key="1">
    <citation type="submission" date="2024-03" db="EMBL/GenBank/DDBJ databases">
        <title>Actinomycetospora sp. OC33-EN06, a novel actinomycete isolated from wild orchid (Aerides multiflora).</title>
        <authorList>
            <person name="Suriyachadkun C."/>
        </authorList>
    </citation>
    <scope>NUCLEOTIDE SEQUENCE [LARGE SCALE GENOMIC DNA]</scope>
    <source>
        <strain evidence="5 6">OC33-EN06</strain>
    </source>
</reference>
<evidence type="ECO:0000256" key="1">
    <source>
        <dbReference type="ARBA" id="ARBA00022676"/>
    </source>
</evidence>
<keyword evidence="3" id="KW-1133">Transmembrane helix</keyword>
<evidence type="ECO:0000259" key="4">
    <source>
        <dbReference type="Pfam" id="PF13439"/>
    </source>
</evidence>
<proteinExistence type="predicted"/>
<feature type="transmembrane region" description="Helical" evidence="3">
    <location>
        <begin position="110"/>
        <end position="132"/>
    </location>
</feature>
<dbReference type="GO" id="GO:0016757">
    <property type="term" value="F:glycosyltransferase activity"/>
    <property type="evidence" value="ECO:0007669"/>
    <property type="project" value="UniProtKB-KW"/>
</dbReference>
<keyword evidence="2 5" id="KW-0808">Transferase</keyword>
<sequence>MPEGTDACRHPGRRGPDSLVRVLLPLVAVVATVPAPLAAPVLGAGAPPELLLAGGAVVLAGVGLTAAGTWRLLAAGARAVPAASLLGAAVMLGEGVAIGGELAPDGSPGLLVGAAGGAVAGAGLLGVLGRWWHRSRSGAPAPRTRRRPLVAAVALLVLLVATRGSVTAWLVALGVVGVVVAGLPLLVRHVRAGTPRAALVVDPVVRPTADAPAPAPEDDPYATIEVGPPAAPARAAAWAPTLRILHLGGADPDAAAELHRRLAVAGHEITVLSPRRSGVVDRIEHHGAGMVRWTHPVRRGWTRRGRLLAYVAAAVVAARHTRADLVVEELGTSPGPLAVPRWTSRPVVALATTLPAPEPTDRRAPLLRLRWWAVRTHRSVVVRSPAGAEALAAGRSRAHVAVVGDGIDPAALWTSPRHRDEDVVVRVGRLGLEPDAVRPLLYAWARVVSPGRLVLQGCGVHEPTLRGCAAQLGLSGQVAFAEERDGEARHARVASARVAVVAPGASDAASRAVALEALAVGTPVLGPDTAALREVVPSEVGLLVPPGADAAALADGLGALHADRARSHAAASQGPGLARAHDLDLLAGQTADVYLAAVTRRAMTRGTARVGGLVRS</sequence>
<evidence type="ECO:0000256" key="3">
    <source>
        <dbReference type="SAM" id="Phobius"/>
    </source>
</evidence>
<comment type="caution">
    <text evidence="5">The sequence shown here is derived from an EMBL/GenBank/DDBJ whole genome shotgun (WGS) entry which is preliminary data.</text>
</comment>
<evidence type="ECO:0000256" key="2">
    <source>
        <dbReference type="ARBA" id="ARBA00022679"/>
    </source>
</evidence>